<accession>A0A5B0LI95</accession>
<evidence type="ECO:0000313" key="1">
    <source>
        <dbReference type="EMBL" id="KAA1064061.1"/>
    </source>
</evidence>
<evidence type="ECO:0000313" key="2">
    <source>
        <dbReference type="Proteomes" id="UP000325313"/>
    </source>
</evidence>
<protein>
    <submittedName>
        <fullName evidence="1">Uncharacterized protein</fullName>
    </submittedName>
</protein>
<dbReference type="AlphaFoldDB" id="A0A5B0LI95"/>
<proteinExistence type="predicted"/>
<gene>
    <name evidence="1" type="ORF">PGTUg99_001494</name>
</gene>
<comment type="caution">
    <text evidence="1">The sequence shown here is derived from an EMBL/GenBank/DDBJ whole genome shotgun (WGS) entry which is preliminary data.</text>
</comment>
<organism evidence="1 2">
    <name type="scientific">Puccinia graminis f. sp. tritici</name>
    <dbReference type="NCBI Taxonomy" id="56615"/>
    <lineage>
        <taxon>Eukaryota</taxon>
        <taxon>Fungi</taxon>
        <taxon>Dikarya</taxon>
        <taxon>Basidiomycota</taxon>
        <taxon>Pucciniomycotina</taxon>
        <taxon>Pucciniomycetes</taxon>
        <taxon>Pucciniales</taxon>
        <taxon>Pucciniaceae</taxon>
        <taxon>Puccinia</taxon>
    </lineage>
</organism>
<dbReference type="EMBL" id="VDEP01000516">
    <property type="protein sequence ID" value="KAA1064061.1"/>
    <property type="molecule type" value="Genomic_DNA"/>
</dbReference>
<sequence>MADSMNPKPVALSFEPIREPLKVLLAQQNIGRISSLQVDVLFEARRLSHPLSFTQVTNNLTVNLIRDLMGHLSKEIPLLFNSQWQKFLTKKLATVIDMSKYTASIAASAKDKEARHQVAKMPVTIDMSQSDQHLVIDSQDKIANQLFKVLLHHGRLP</sequence>
<reference evidence="1 2" key="1">
    <citation type="submission" date="2019-05" db="EMBL/GenBank/DDBJ databases">
        <title>Emergence of the Ug99 lineage of the wheat stem rust pathogen through somatic hybridization.</title>
        <authorList>
            <person name="Li F."/>
            <person name="Upadhyaya N.M."/>
            <person name="Sperschneider J."/>
            <person name="Matny O."/>
            <person name="Nguyen-Phuc H."/>
            <person name="Mago R."/>
            <person name="Raley C."/>
            <person name="Miller M.E."/>
            <person name="Silverstein K.A.T."/>
            <person name="Henningsen E."/>
            <person name="Hirsch C.D."/>
            <person name="Visser B."/>
            <person name="Pretorius Z.A."/>
            <person name="Steffenson B.J."/>
            <person name="Schwessinger B."/>
            <person name="Dodds P.N."/>
            <person name="Figueroa M."/>
        </authorList>
    </citation>
    <scope>NUCLEOTIDE SEQUENCE [LARGE SCALE GENOMIC DNA]</scope>
    <source>
        <strain evidence="1 2">Ug99</strain>
    </source>
</reference>
<dbReference type="Proteomes" id="UP000325313">
    <property type="component" value="Unassembled WGS sequence"/>
</dbReference>
<name>A0A5B0LI95_PUCGR</name>